<dbReference type="EMBL" id="FR872633">
    <property type="protein sequence ID" value="CCB90655.1"/>
    <property type="molecule type" value="Genomic_DNA"/>
</dbReference>
<feature type="domain" description="Teneurin-like YD-shell" evidence="4">
    <location>
        <begin position="898"/>
        <end position="1045"/>
    </location>
</feature>
<dbReference type="Pfam" id="PF05593">
    <property type="entry name" value="RHS_repeat"/>
    <property type="match status" value="2"/>
</dbReference>
<dbReference type="Pfam" id="PF25023">
    <property type="entry name" value="TEN_YD-shell"/>
    <property type="match status" value="2"/>
</dbReference>
<name>F8LAZ3_9BACT</name>
<evidence type="ECO:0000256" key="1">
    <source>
        <dbReference type="ARBA" id="ARBA00022737"/>
    </source>
</evidence>
<feature type="chain" id="PRO_5003374214" evidence="2">
    <location>
        <begin position="22"/>
        <end position="1679"/>
    </location>
</feature>
<organism evidence="5">
    <name type="scientific">Waddlia chondrophila 2032/99</name>
    <dbReference type="NCBI Taxonomy" id="765953"/>
    <lineage>
        <taxon>Bacteria</taxon>
        <taxon>Pseudomonadati</taxon>
        <taxon>Chlamydiota</taxon>
        <taxon>Chlamydiia</taxon>
        <taxon>Parachlamydiales</taxon>
        <taxon>Waddliaceae</taxon>
        <taxon>Waddlia</taxon>
    </lineage>
</organism>
<evidence type="ECO:0000259" key="3">
    <source>
        <dbReference type="Pfam" id="PF20148"/>
    </source>
</evidence>
<keyword evidence="1" id="KW-0677">Repeat</keyword>
<dbReference type="InterPro" id="IPR031325">
    <property type="entry name" value="RHS_repeat"/>
</dbReference>
<sequence>MNNKFITLLIVNLIFLFSAEAENTFQIESISEALQGPYQYQTVNVITGEYCESCIDLSLKDPCPLELRRYYTSHDPIAQGWHFNHPNILHAENAVPPDWIPESLHYTFDQQNRLTAISAGPGSPERIRLRYQSEGTVSMDVEDEDGRLLQYTFETYQTSRAIHPYVLTQLKDQKGREINYQYADHPTERKLLLKKREESEGRYLITEYYDASANNVGGKIVIIDDLIRDPRIGRVKLQKAPVGPDHSPVITNRFFYQPGQTEVYDALGNKTVYQYGNFQKLISVDHYLDEHTLYRKERMFWDGEGKMTSRAIEDKDGSVSLLHTYDYDSFGNVVKTTVWGNLSGTSSHPVEIYLNGQPIDQKLEHYSTTYDYSEDGKFLLQEKEDNGLIKRYCYQNGKLTAKLIGEEERIHCRNFYHYNEDGMIIQEIEDDGSSFQESDLSNVTERRYTRISPMKEGPGKGKPEIIEQGFLDLGTMQEILLNKILLAYAANGEIAVKTALDANLNLFEETTYAYDSFGRLIYTANHKGEEQQFEYDLQGNLTKQVVDGLEMHCTYDFANRLIKKEHWKDEELQQCISYRYDYAGNMTASTDANGNETHYIYDPMGRLIKTILPAMLNSNDIPVYPTTKESYDIFDRVVESTDPKGYCTKTSYNARGNPIAVIHPDGTQEFFNYNLDGSLRKKISRQGLATHFQRDLFSRVTKETCFDLEGRLVGEKIFTYSPFRLISETSMDGCLTTYTYDGAGRQIKIAKEDRYKLEITYDAAGQIESKKEWYGDDQDECVIGMIERGSQNEVIAMAIQDSKGQILRHREVPSEKKEENAAFQEAYDYNSLGQLVLKRIEVDSRGDSTSITFDALNRPVSIEKRNSLGTLLTKKEIRYDLSGNKEKEIHDIVKNGEKKGVYAIHWAWGPNNRLESVTEGLGSPLARTTTYHYNNDGFLNLAVKPDNVSISFEYDSKGAIARLVSSDGTVDYSYKYNDAGRVAEIADNLSGTLTKRSYDPYGKMIQETLANGMDFRYDYDLLGRLRQLTLPDRSKISWEYNAAYLTAVTRLSKSCDALYSHQYTAYDLDGRLLESHMIGELGPIHYEYQGSEISSIHSLYWSQGIEYDSLGRIASLNTDDPIGTLTNSYEYDDLDQIVSEAGLDQHGFSYDSIGNLASIDGFECSVDGLNQLLGTGSHAMTYDKNGQIIECWDNGQHFFFTYDALGRLLTVKKEKELLVSFTYDPFGRRMTKAVARYFSKDHTYRPETFESYLWEGENEIGAVSSGGEIVQLRVLGLGLGAEVGAAVALEINQKLYAPIHDHRGNASCLIDADSGAPVQWYHYSAFGKCTPFSLQYKPVDNPWKFSSKRVDQETNLIYFGKRYYMPGVARWISKDPLGTPDSVNRYAYSLNQPMTRIDPFGLFSFGDLWNSVSTFIGNACHYAHLSLQSLKNSLSFENSLHPTIAKIGELTIGKTLLLLGGYYKHQSESGIYGKGELNDKVRITLINGILNARCNYKESLDFISNAHGGVNIHYLFDATNGWTNDMLRAFLSRMGYTSSTSYKLAEMWRQLIDEMGGIGEGGLIIHYAHSIGATHTKNALNLLSPEERAMIRIYTFGSPTMISDPCLENVKNFISYRDGVPLLDPIGFFSGLFGLSETISMVGSPWGIPFIEHTLNGGVYLDIINILGIHFLKHYVGKE</sequence>
<feature type="signal peptide" evidence="2">
    <location>
        <begin position="1"/>
        <end position="21"/>
    </location>
</feature>
<feature type="domain" description="Teneurin-like YD-shell" evidence="4">
    <location>
        <begin position="1104"/>
        <end position="1233"/>
    </location>
</feature>
<dbReference type="NCBIfam" id="TIGR03696">
    <property type="entry name" value="Rhs_assc_core"/>
    <property type="match status" value="1"/>
</dbReference>
<dbReference type="InterPro" id="IPR056823">
    <property type="entry name" value="TEN-like_YD-shell"/>
</dbReference>
<evidence type="ECO:0000256" key="2">
    <source>
        <dbReference type="SAM" id="SignalP"/>
    </source>
</evidence>
<gene>
    <name evidence="5" type="primary">rhs37</name>
    <name evidence="5" type="ORF">WCH_AF03730</name>
</gene>
<dbReference type="NCBIfam" id="TIGR01643">
    <property type="entry name" value="YD_repeat_2x"/>
    <property type="match status" value="3"/>
</dbReference>
<dbReference type="InterPro" id="IPR045351">
    <property type="entry name" value="DUF6531"/>
</dbReference>
<proteinExistence type="predicted"/>
<evidence type="ECO:0000259" key="4">
    <source>
        <dbReference type="Pfam" id="PF25023"/>
    </source>
</evidence>
<accession>F8LAZ3</accession>
<evidence type="ECO:0000313" key="5">
    <source>
        <dbReference type="EMBL" id="CCB90655.1"/>
    </source>
</evidence>
<dbReference type="InterPro" id="IPR006530">
    <property type="entry name" value="YD"/>
</dbReference>
<feature type="domain" description="DUF6531" evidence="3">
    <location>
        <begin position="42"/>
        <end position="86"/>
    </location>
</feature>
<dbReference type="InterPro" id="IPR022385">
    <property type="entry name" value="Rhs_assc_core"/>
</dbReference>
<dbReference type="Gene3D" id="2.180.10.10">
    <property type="entry name" value="RHS repeat-associated core"/>
    <property type="match status" value="4"/>
</dbReference>
<dbReference type="PANTHER" id="PTHR32305">
    <property type="match status" value="1"/>
</dbReference>
<reference evidence="5" key="1">
    <citation type="submission" date="2011-05" db="EMBL/GenBank/DDBJ databases">
        <title>Unity in variety -- the pan-genome of the Chlamydiae.</title>
        <authorList>
            <person name="Collingro A."/>
            <person name="Tischler P."/>
            <person name="Weinmaier T."/>
            <person name="Penz T."/>
            <person name="Heinz E."/>
            <person name="Brunham R.C."/>
            <person name="Read T.D."/>
            <person name="Bavoil P.M."/>
            <person name="Sachse K."/>
            <person name="Kahane S."/>
            <person name="Friedman M.G."/>
            <person name="Rattei T."/>
            <person name="Myers G.S.A."/>
            <person name="Horn M."/>
        </authorList>
    </citation>
    <scope>NUCLEOTIDE SEQUENCE</scope>
    <source>
        <strain evidence="5">2032/99</strain>
    </source>
</reference>
<dbReference type="PANTHER" id="PTHR32305:SF15">
    <property type="entry name" value="PROTEIN RHSA-RELATED"/>
    <property type="match status" value="1"/>
</dbReference>
<protein>
    <submittedName>
        <fullName evidence="5">Putative rhs family protein</fullName>
    </submittedName>
</protein>
<keyword evidence="2" id="KW-0732">Signal</keyword>
<dbReference type="Pfam" id="PF20148">
    <property type="entry name" value="DUF6531"/>
    <property type="match status" value="1"/>
</dbReference>
<dbReference type="InterPro" id="IPR050708">
    <property type="entry name" value="T6SS_VgrG/RHS"/>
</dbReference>